<keyword evidence="1" id="KW-0472">Membrane</keyword>
<reference evidence="3 4" key="1">
    <citation type="journal article" date="2016" name="Nat. Commun.">
        <title>Thousands of microbial genomes shed light on interconnected biogeochemical processes in an aquifer system.</title>
        <authorList>
            <person name="Anantharaman K."/>
            <person name="Brown C.T."/>
            <person name="Hug L.A."/>
            <person name="Sharon I."/>
            <person name="Castelle C.J."/>
            <person name="Probst A.J."/>
            <person name="Thomas B.C."/>
            <person name="Singh A."/>
            <person name="Wilkins M.J."/>
            <person name="Karaoz U."/>
            <person name="Brodie E.L."/>
            <person name="Williams K.H."/>
            <person name="Hubbard S.S."/>
            <person name="Banfield J.F."/>
        </authorList>
    </citation>
    <scope>NUCLEOTIDE SEQUENCE [LARGE SCALE GENOMIC DNA]</scope>
</reference>
<proteinExistence type="predicted"/>
<keyword evidence="1" id="KW-0812">Transmembrane</keyword>
<dbReference type="Gene3D" id="3.90.550.10">
    <property type="entry name" value="Spore Coat Polysaccharide Biosynthesis Protein SpsA, Chain A"/>
    <property type="match status" value="1"/>
</dbReference>
<dbReference type="AlphaFoldDB" id="A0A1G1VQK4"/>
<feature type="domain" description="Glycosyltransferase 2-like" evidence="2">
    <location>
        <begin position="5"/>
        <end position="122"/>
    </location>
</feature>
<dbReference type="Pfam" id="PF00535">
    <property type="entry name" value="Glycos_transf_2"/>
    <property type="match status" value="1"/>
</dbReference>
<keyword evidence="1" id="KW-1133">Transmembrane helix</keyword>
<sequence>MTITAVILTKNNQHTLNRLIANLSWCDEVIVIDDESTDRTRTLAQTLKAKVFMRPLRHNFAAQRNFGLKQVTTDWALFVDADESVSPRLAKEIRSVLKSNLNGFFIKRIDYFLGKKLQYGETGNIKLLRLARGGKWRRAVHEVWQVKPPIGELKSPLYHYPHPNLSSFLTKINFYTDIEARYRPAPGAAQLLFYPPVKFIHNYILRLGFFDGVPGFIMALMMSLHSLLVRLKLYEKTLVGPARHSSPR</sequence>
<evidence type="ECO:0000313" key="3">
    <source>
        <dbReference type="EMBL" id="OGY17604.1"/>
    </source>
</evidence>
<accession>A0A1G1VQK4</accession>
<feature type="transmembrane region" description="Helical" evidence="1">
    <location>
        <begin position="203"/>
        <end position="228"/>
    </location>
</feature>
<evidence type="ECO:0000313" key="4">
    <source>
        <dbReference type="Proteomes" id="UP000177324"/>
    </source>
</evidence>
<dbReference type="Proteomes" id="UP000177324">
    <property type="component" value="Unassembled WGS sequence"/>
</dbReference>
<gene>
    <name evidence="3" type="ORF">A2784_00660</name>
</gene>
<dbReference type="PANTHER" id="PTHR43630:SF2">
    <property type="entry name" value="GLYCOSYLTRANSFERASE"/>
    <property type="match status" value="1"/>
</dbReference>
<evidence type="ECO:0000259" key="2">
    <source>
        <dbReference type="Pfam" id="PF00535"/>
    </source>
</evidence>
<name>A0A1G1VQK4_9BACT</name>
<dbReference type="SUPFAM" id="SSF53448">
    <property type="entry name" value="Nucleotide-diphospho-sugar transferases"/>
    <property type="match status" value="1"/>
</dbReference>
<dbReference type="EMBL" id="MHCH01000018">
    <property type="protein sequence ID" value="OGY17604.1"/>
    <property type="molecule type" value="Genomic_DNA"/>
</dbReference>
<organism evidence="3 4">
    <name type="scientific">Candidatus Chisholmbacteria bacterium RIFCSPHIGHO2_01_FULL_48_12</name>
    <dbReference type="NCBI Taxonomy" id="1797589"/>
    <lineage>
        <taxon>Bacteria</taxon>
        <taxon>Candidatus Chisholmiibacteriota</taxon>
    </lineage>
</organism>
<evidence type="ECO:0000256" key="1">
    <source>
        <dbReference type="SAM" id="Phobius"/>
    </source>
</evidence>
<dbReference type="CDD" id="cd02511">
    <property type="entry name" value="Beta4Glucosyltransferase"/>
    <property type="match status" value="1"/>
</dbReference>
<dbReference type="STRING" id="1797589.A2784_00660"/>
<dbReference type="InterPro" id="IPR029044">
    <property type="entry name" value="Nucleotide-diphossugar_trans"/>
</dbReference>
<protein>
    <recommendedName>
        <fullName evidence="2">Glycosyltransferase 2-like domain-containing protein</fullName>
    </recommendedName>
</protein>
<comment type="caution">
    <text evidence="3">The sequence shown here is derived from an EMBL/GenBank/DDBJ whole genome shotgun (WGS) entry which is preliminary data.</text>
</comment>
<dbReference type="InterPro" id="IPR001173">
    <property type="entry name" value="Glyco_trans_2-like"/>
</dbReference>
<dbReference type="PANTHER" id="PTHR43630">
    <property type="entry name" value="POLY-BETA-1,6-N-ACETYL-D-GLUCOSAMINE SYNTHASE"/>
    <property type="match status" value="1"/>
</dbReference>